<keyword evidence="3" id="KW-1003">Cell membrane</keyword>
<dbReference type="InterPro" id="IPR000742">
    <property type="entry name" value="EGF"/>
</dbReference>
<evidence type="ECO:0000256" key="5">
    <source>
        <dbReference type="ARBA" id="ARBA00022989"/>
    </source>
</evidence>
<evidence type="ECO:0000313" key="11">
    <source>
        <dbReference type="EMBL" id="CAH1976078.1"/>
    </source>
</evidence>
<dbReference type="AlphaFoldDB" id="A0A9P0PB09"/>
<evidence type="ECO:0000256" key="1">
    <source>
        <dbReference type="ARBA" id="ARBA00004651"/>
    </source>
</evidence>
<comment type="similarity">
    <text evidence="2">Belongs to the TMEM8 family.</text>
</comment>
<keyword evidence="9" id="KW-0732">Signal</keyword>
<evidence type="ECO:0000313" key="12">
    <source>
        <dbReference type="Proteomes" id="UP001152888"/>
    </source>
</evidence>
<feature type="chain" id="PRO_5040338763" description="EGF-like domain-containing protein" evidence="9">
    <location>
        <begin position="25"/>
        <end position="812"/>
    </location>
</feature>
<feature type="transmembrane region" description="Helical" evidence="8">
    <location>
        <begin position="675"/>
        <end position="697"/>
    </location>
</feature>
<keyword evidence="4 8" id="KW-0812">Transmembrane</keyword>
<sequence>MEKKKNERMLWLAVLFVCFQLTASFQNQLKASFRYQSSIISKTRTSVIHRYETYRDITLIHLYIPQHTLFASFKFTGDETRMSIFACKPRDVSLYMKYGAPPVINPDDSTFPKDFKNITRSKLHHIEFMTDNKDQYINLTSPYPGWYYVAVFLSYVNPKFSAITQQGLGPSCYANVEALLYVEKISNPLIVSENHLMEVISISNTSRYFKTYITDDYDHALIQVETIDLAPNVESMKIRIDVGKPSSQNTFIAAKSFYSNSNDTSITFWTVPGSWHYIEIVFESEKELSSISSKATFRLKRFSNLIENLDEYQFLSNKAYFNNSITKIYRNRSLSTLIPYKQYALVRDGLSDTFTFSFVLESEMQHNTIIPVNMTNDHFSAFKFSIRDGTEIGGTLQFIMAFKPRLRRIDKAVSFESEPKSNVIVACLSRYVMELPVWPNKCVTRNSERTSELILNSTVENSTILVPYPELGTWYATFKLFCHNCSSCNCPENCQDSFNACVDACELDCDISCQDCITNCSRALIETEECKGCDCDGPCLRKGAPSCNSSIVYDISSRQCISGQCSPNGLCRFMVSDGVVFSTCNCINKYRGWDCSDGSFATPYYMLVIELLLLVLSNLAFLPAVYVAFKRKYYVESLAYFSICFFSTFYHSCDAGENIISFCLTKSNALQFGDFFCALLAIWVTLIAMADLAPMWTSISQMAGAVTLAFCTSIDKMALWVFMVPVASGIFIIIGSWFLKYKKVKQPFINRRYIRIELPLGTTVVVVGLIMFAFLQTKDNYKYLHSLWHVLMACAIILLLPKTNTFMPEALV</sequence>
<dbReference type="EMBL" id="CAKOFQ010006843">
    <property type="protein sequence ID" value="CAH1976078.1"/>
    <property type="molecule type" value="Genomic_DNA"/>
</dbReference>
<keyword evidence="7" id="KW-1015">Disulfide bond</keyword>
<dbReference type="GO" id="GO:0005886">
    <property type="term" value="C:plasma membrane"/>
    <property type="evidence" value="ECO:0007669"/>
    <property type="project" value="UniProtKB-SubCell"/>
</dbReference>
<keyword evidence="7" id="KW-0245">EGF-like domain</keyword>
<dbReference type="InterPro" id="IPR021910">
    <property type="entry name" value="NGX6/PGAP6/MYMK"/>
</dbReference>
<accession>A0A9P0PB09</accession>
<evidence type="ECO:0000256" key="4">
    <source>
        <dbReference type="ARBA" id="ARBA00022692"/>
    </source>
</evidence>
<comment type="caution">
    <text evidence="7">Lacks conserved residue(s) required for the propagation of feature annotation.</text>
</comment>
<keyword evidence="6 8" id="KW-0472">Membrane</keyword>
<evidence type="ECO:0000256" key="9">
    <source>
        <dbReference type="SAM" id="SignalP"/>
    </source>
</evidence>
<dbReference type="PROSITE" id="PS50026">
    <property type="entry name" value="EGF_3"/>
    <property type="match status" value="1"/>
</dbReference>
<dbReference type="OrthoDB" id="69646at2759"/>
<feature type="transmembrane region" description="Helical" evidence="8">
    <location>
        <begin position="604"/>
        <end position="629"/>
    </location>
</feature>
<comment type="caution">
    <text evidence="11">The sequence shown here is derived from an EMBL/GenBank/DDBJ whole genome shotgun (WGS) entry which is preliminary data.</text>
</comment>
<feature type="domain" description="EGF-like" evidence="10">
    <location>
        <begin position="556"/>
        <end position="596"/>
    </location>
</feature>
<feature type="signal peptide" evidence="9">
    <location>
        <begin position="1"/>
        <end position="24"/>
    </location>
</feature>
<feature type="transmembrane region" description="Helical" evidence="8">
    <location>
        <begin position="783"/>
        <end position="800"/>
    </location>
</feature>
<evidence type="ECO:0000256" key="8">
    <source>
        <dbReference type="SAM" id="Phobius"/>
    </source>
</evidence>
<dbReference type="PROSITE" id="PS00022">
    <property type="entry name" value="EGF_1"/>
    <property type="match status" value="1"/>
</dbReference>
<name>A0A9P0PB09_ACAOB</name>
<evidence type="ECO:0000259" key="10">
    <source>
        <dbReference type="PROSITE" id="PS50026"/>
    </source>
</evidence>
<protein>
    <recommendedName>
        <fullName evidence="10">EGF-like domain-containing protein</fullName>
    </recommendedName>
</protein>
<feature type="transmembrane region" description="Helical" evidence="8">
    <location>
        <begin position="717"/>
        <end position="739"/>
    </location>
</feature>
<keyword evidence="5 8" id="KW-1133">Transmembrane helix</keyword>
<gene>
    <name evidence="11" type="ORF">ACAOBT_LOCUS11936</name>
</gene>
<comment type="subcellular location">
    <subcellularLocation>
        <location evidence="1">Cell membrane</location>
        <topology evidence="1">Multi-pass membrane protein</topology>
    </subcellularLocation>
</comment>
<keyword evidence="12" id="KW-1185">Reference proteome</keyword>
<dbReference type="Pfam" id="PF12036">
    <property type="entry name" value="DUF3522"/>
    <property type="match status" value="1"/>
</dbReference>
<feature type="disulfide bond" evidence="7">
    <location>
        <begin position="586"/>
        <end position="595"/>
    </location>
</feature>
<feature type="transmembrane region" description="Helical" evidence="8">
    <location>
        <begin position="760"/>
        <end position="777"/>
    </location>
</feature>
<dbReference type="PANTHER" id="PTHR14319:SF3">
    <property type="entry name" value="TRANSMEMBRANE PROTEIN-LIKE PROTEIN"/>
    <property type="match status" value="1"/>
</dbReference>
<dbReference type="PANTHER" id="PTHR14319">
    <property type="entry name" value="FIVE-SPAN TRANSMEMBRANE PROTEIN M83"/>
    <property type="match status" value="1"/>
</dbReference>
<evidence type="ECO:0000256" key="7">
    <source>
        <dbReference type="PROSITE-ProRule" id="PRU00076"/>
    </source>
</evidence>
<evidence type="ECO:0000256" key="2">
    <source>
        <dbReference type="ARBA" id="ARBA00005542"/>
    </source>
</evidence>
<evidence type="ECO:0000256" key="3">
    <source>
        <dbReference type="ARBA" id="ARBA00022475"/>
    </source>
</evidence>
<dbReference type="Proteomes" id="UP001152888">
    <property type="component" value="Unassembled WGS sequence"/>
</dbReference>
<evidence type="ECO:0000256" key="6">
    <source>
        <dbReference type="ARBA" id="ARBA00023136"/>
    </source>
</evidence>
<proteinExistence type="inferred from homology"/>
<reference evidence="11" key="1">
    <citation type="submission" date="2022-03" db="EMBL/GenBank/DDBJ databases">
        <authorList>
            <person name="Sayadi A."/>
        </authorList>
    </citation>
    <scope>NUCLEOTIDE SEQUENCE</scope>
</reference>
<organism evidence="11 12">
    <name type="scientific">Acanthoscelides obtectus</name>
    <name type="common">Bean weevil</name>
    <name type="synonym">Bruchus obtectus</name>
    <dbReference type="NCBI Taxonomy" id="200917"/>
    <lineage>
        <taxon>Eukaryota</taxon>
        <taxon>Metazoa</taxon>
        <taxon>Ecdysozoa</taxon>
        <taxon>Arthropoda</taxon>
        <taxon>Hexapoda</taxon>
        <taxon>Insecta</taxon>
        <taxon>Pterygota</taxon>
        <taxon>Neoptera</taxon>
        <taxon>Endopterygota</taxon>
        <taxon>Coleoptera</taxon>
        <taxon>Polyphaga</taxon>
        <taxon>Cucujiformia</taxon>
        <taxon>Chrysomeloidea</taxon>
        <taxon>Chrysomelidae</taxon>
        <taxon>Bruchinae</taxon>
        <taxon>Bruchini</taxon>
        <taxon>Acanthoscelides</taxon>
    </lineage>
</organism>